<protein>
    <submittedName>
        <fullName evidence="2">GNAT family N-acetyltransferase</fullName>
        <ecNumber evidence="2">2.3.1.-</ecNumber>
    </submittedName>
</protein>
<feature type="domain" description="N-acetyltransferase" evidence="1">
    <location>
        <begin position="44"/>
        <end position="107"/>
    </location>
</feature>
<keyword evidence="2" id="KW-0012">Acyltransferase</keyword>
<proteinExistence type="predicted"/>
<dbReference type="SUPFAM" id="SSF55729">
    <property type="entry name" value="Acyl-CoA N-acyltransferases (Nat)"/>
    <property type="match status" value="1"/>
</dbReference>
<dbReference type="InterPro" id="IPR016181">
    <property type="entry name" value="Acyl_CoA_acyltransferase"/>
</dbReference>
<sequence>MDLLIVKVPKEEKEILQSLMQFYFYDFSEFIDYDVKENGLYGKYPYLDDYWVDENNRLPYLIKHEGKHVGFVLVRYIDIEDKEPHFSIAEFFIMKKYRRLGFGKEVAIKIFGVHKGHWKVLQMEKMFPNSYFGIK</sequence>
<keyword evidence="3" id="KW-1185">Reference proteome</keyword>
<dbReference type="RefSeq" id="WP_262685955.1">
    <property type="nucleotide sequence ID" value="NZ_JAOQIO010000086.1"/>
</dbReference>
<dbReference type="Proteomes" id="UP001652445">
    <property type="component" value="Unassembled WGS sequence"/>
</dbReference>
<evidence type="ECO:0000259" key="1">
    <source>
        <dbReference type="Pfam" id="PF00583"/>
    </source>
</evidence>
<dbReference type="EC" id="2.3.1.-" evidence="2"/>
<evidence type="ECO:0000313" key="3">
    <source>
        <dbReference type="Proteomes" id="UP001652445"/>
    </source>
</evidence>
<name>A0ABT2UJP8_9BACL</name>
<keyword evidence="2" id="KW-0808">Transferase</keyword>
<dbReference type="GO" id="GO:0016746">
    <property type="term" value="F:acyltransferase activity"/>
    <property type="evidence" value="ECO:0007669"/>
    <property type="project" value="UniProtKB-KW"/>
</dbReference>
<gene>
    <name evidence="2" type="ORF">OB236_22380</name>
</gene>
<dbReference type="Gene3D" id="3.40.630.30">
    <property type="match status" value="1"/>
</dbReference>
<accession>A0ABT2UJP8</accession>
<dbReference type="CDD" id="cd04301">
    <property type="entry name" value="NAT_SF"/>
    <property type="match status" value="1"/>
</dbReference>
<organism evidence="2 3">
    <name type="scientific">Paenibacillus baimaensis</name>
    <dbReference type="NCBI Taxonomy" id="2982185"/>
    <lineage>
        <taxon>Bacteria</taxon>
        <taxon>Bacillati</taxon>
        <taxon>Bacillota</taxon>
        <taxon>Bacilli</taxon>
        <taxon>Bacillales</taxon>
        <taxon>Paenibacillaceae</taxon>
        <taxon>Paenibacillus</taxon>
    </lineage>
</organism>
<evidence type="ECO:0000313" key="2">
    <source>
        <dbReference type="EMBL" id="MCU6794864.1"/>
    </source>
</evidence>
<comment type="caution">
    <text evidence="2">The sequence shown here is derived from an EMBL/GenBank/DDBJ whole genome shotgun (WGS) entry which is preliminary data.</text>
</comment>
<dbReference type="Pfam" id="PF00583">
    <property type="entry name" value="Acetyltransf_1"/>
    <property type="match status" value="1"/>
</dbReference>
<reference evidence="2 3" key="1">
    <citation type="submission" date="2022-09" db="EMBL/GenBank/DDBJ databases">
        <authorList>
            <person name="Han X.L."/>
            <person name="Wang Q."/>
            <person name="Lu T."/>
        </authorList>
    </citation>
    <scope>NUCLEOTIDE SEQUENCE [LARGE SCALE GENOMIC DNA]</scope>
    <source>
        <strain evidence="2 3">WQ 127069</strain>
    </source>
</reference>
<dbReference type="InterPro" id="IPR000182">
    <property type="entry name" value="GNAT_dom"/>
</dbReference>
<dbReference type="EMBL" id="JAOQIO010000086">
    <property type="protein sequence ID" value="MCU6794864.1"/>
    <property type="molecule type" value="Genomic_DNA"/>
</dbReference>